<dbReference type="GO" id="GO:0047004">
    <property type="term" value="F:UDP-N-acetylglucosamine 6-dehydrogenase activity"/>
    <property type="evidence" value="ECO:0007669"/>
    <property type="project" value="UniProtKB-EC"/>
</dbReference>
<dbReference type="PANTHER" id="PTHR43491">
    <property type="entry name" value="UDP-N-ACETYL-D-MANNOSAMINE DEHYDROGENASE"/>
    <property type="match status" value="1"/>
</dbReference>
<dbReference type="SUPFAM" id="SSF52413">
    <property type="entry name" value="UDP-glucose/GDP-mannose dehydrogenase C-terminal domain"/>
    <property type="match status" value="1"/>
</dbReference>
<dbReference type="EMBL" id="MZGW01000002">
    <property type="protein sequence ID" value="OPJ56508.1"/>
    <property type="molecule type" value="Genomic_DNA"/>
</dbReference>
<keyword evidence="6" id="KW-1185">Reference proteome</keyword>
<evidence type="ECO:0000313" key="6">
    <source>
        <dbReference type="Proteomes" id="UP000190140"/>
    </source>
</evidence>
<dbReference type="InterPro" id="IPR036291">
    <property type="entry name" value="NAD(P)-bd_dom_sf"/>
</dbReference>
<evidence type="ECO:0000313" key="5">
    <source>
        <dbReference type="EMBL" id="OPJ56508.1"/>
    </source>
</evidence>
<dbReference type="Pfam" id="PF03720">
    <property type="entry name" value="UDPG_MGDP_dh_C"/>
    <property type="match status" value="1"/>
</dbReference>
<dbReference type="Proteomes" id="UP000190140">
    <property type="component" value="Unassembled WGS sequence"/>
</dbReference>
<dbReference type="GO" id="GO:0051287">
    <property type="term" value="F:NAD binding"/>
    <property type="evidence" value="ECO:0007669"/>
    <property type="project" value="InterPro"/>
</dbReference>
<evidence type="ECO:0000256" key="1">
    <source>
        <dbReference type="ARBA" id="ARBA00023002"/>
    </source>
</evidence>
<dbReference type="InterPro" id="IPR036220">
    <property type="entry name" value="UDP-Glc/GDP-Man_DH_C_sf"/>
</dbReference>
<dbReference type="SUPFAM" id="SSF48179">
    <property type="entry name" value="6-phosphogluconate dehydrogenase C-terminal domain-like"/>
    <property type="match status" value="1"/>
</dbReference>
<dbReference type="Pfam" id="PF03721">
    <property type="entry name" value="UDPG_MGDP_dh_N"/>
    <property type="match status" value="1"/>
</dbReference>
<dbReference type="Gene3D" id="3.40.50.720">
    <property type="entry name" value="NAD(P)-binding Rossmann-like Domain"/>
    <property type="match status" value="2"/>
</dbReference>
<dbReference type="InterPro" id="IPR001732">
    <property type="entry name" value="UDP-Glc/GDP-Man_DH_N"/>
</dbReference>
<evidence type="ECO:0000259" key="4">
    <source>
        <dbReference type="SMART" id="SM00984"/>
    </source>
</evidence>
<organism evidence="5 6">
    <name type="scientific">Alkalithermobacter paradoxus</name>
    <dbReference type="NCBI Taxonomy" id="29349"/>
    <lineage>
        <taxon>Bacteria</taxon>
        <taxon>Bacillati</taxon>
        <taxon>Bacillota</taxon>
        <taxon>Clostridia</taxon>
        <taxon>Peptostreptococcales</taxon>
        <taxon>Tepidibacteraceae</taxon>
        <taxon>Alkalithermobacter</taxon>
    </lineage>
</organism>
<dbReference type="InterPro" id="IPR014026">
    <property type="entry name" value="UDP-Glc/GDP-Man_DH_dimer"/>
</dbReference>
<evidence type="ECO:0000256" key="3">
    <source>
        <dbReference type="PIRNR" id="PIRNR000124"/>
    </source>
</evidence>
<comment type="similarity">
    <text evidence="3">Belongs to the UDP-glucose/GDP-mannose dehydrogenase family.</text>
</comment>
<proteinExistence type="inferred from homology"/>
<dbReference type="InterPro" id="IPR017476">
    <property type="entry name" value="UDP-Glc/GDP-Man"/>
</dbReference>
<name>A0A1V4I939_9FIRM</name>
<dbReference type="OrthoDB" id="9803238at2"/>
<dbReference type="InterPro" id="IPR014027">
    <property type="entry name" value="UDP-Glc/GDP-Man_DH_C"/>
</dbReference>
<gene>
    <name evidence="5" type="primary">wbpA</name>
    <name evidence="5" type="ORF">CLOTH_09130</name>
</gene>
<feature type="domain" description="UDP-glucose/GDP-mannose dehydrogenase C-terminal" evidence="4">
    <location>
        <begin position="329"/>
        <end position="424"/>
    </location>
</feature>
<keyword evidence="1 5" id="KW-0560">Oxidoreductase</keyword>
<keyword evidence="2" id="KW-0520">NAD</keyword>
<protein>
    <submittedName>
        <fullName evidence="5">UDP-N-acetyl-D-glucosamine 6-dehydrogenase</fullName>
        <ecNumber evidence="5">1.1.1.136</ecNumber>
    </submittedName>
</protein>
<dbReference type="EC" id="1.1.1.136" evidence="5"/>
<dbReference type="GO" id="GO:0000271">
    <property type="term" value="P:polysaccharide biosynthetic process"/>
    <property type="evidence" value="ECO:0007669"/>
    <property type="project" value="InterPro"/>
</dbReference>
<dbReference type="PANTHER" id="PTHR43491:SF1">
    <property type="entry name" value="UDP-N-ACETYL-D-MANNOSAMINE DEHYDROGENASE"/>
    <property type="match status" value="1"/>
</dbReference>
<dbReference type="PIRSF" id="PIRSF000124">
    <property type="entry name" value="UDPglc_GDPman_dh"/>
    <property type="match status" value="1"/>
</dbReference>
<dbReference type="AlphaFoldDB" id="A0A1V4I939"/>
<reference evidence="5 6" key="1">
    <citation type="submission" date="2017-03" db="EMBL/GenBank/DDBJ databases">
        <title>Genome sequence of Clostridium thermoalcaliphilum DSM 7309.</title>
        <authorList>
            <person name="Poehlein A."/>
            <person name="Daniel R."/>
        </authorList>
    </citation>
    <scope>NUCLEOTIDE SEQUENCE [LARGE SCALE GENOMIC DNA]</scope>
    <source>
        <strain evidence="5 6">DSM 7309</strain>
    </source>
</reference>
<dbReference type="Pfam" id="PF00984">
    <property type="entry name" value="UDPG_MGDP_dh"/>
    <property type="match status" value="1"/>
</dbReference>
<dbReference type="STRING" id="29349.CLOTH_09130"/>
<comment type="caution">
    <text evidence="5">The sequence shown here is derived from an EMBL/GenBank/DDBJ whole genome shotgun (WGS) entry which is preliminary data.</text>
</comment>
<dbReference type="SUPFAM" id="SSF51735">
    <property type="entry name" value="NAD(P)-binding Rossmann-fold domains"/>
    <property type="match status" value="1"/>
</dbReference>
<dbReference type="RefSeq" id="WP_079411616.1">
    <property type="nucleotide sequence ID" value="NZ_MZGW01000002.1"/>
</dbReference>
<dbReference type="SMART" id="SM00984">
    <property type="entry name" value="UDPG_MGDP_dh_C"/>
    <property type="match status" value="1"/>
</dbReference>
<dbReference type="InterPro" id="IPR008927">
    <property type="entry name" value="6-PGluconate_DH-like_C_sf"/>
</dbReference>
<dbReference type="NCBIfam" id="TIGR03026">
    <property type="entry name" value="NDP-sugDHase"/>
    <property type="match status" value="1"/>
</dbReference>
<sequence length="442" mass="49807">MDHILSEKIKNKEAKVGVVGLGYVGLPLAVELANSGFNVFGIDICEEKINMLKSKKSYVIDINSEVIEELIDKKLSVGSDFTIVSNLDIVIICVPTPLNEAKEPDLSYIVDSVKEIRRYLKKRTLIILESTTYPGTTEELIINSIEEEKSFKIGKDFFVCYSPERVDPGNKKFNITNTPKVIGGATKTCLELGILLYSSFVEKIVPVSCIKVAEMVKLFENTFRSINIALVNELTQTLERIGINIWEVIDAASTKPFGFFTFYPGPGIGGHCIPLDPIYLSWKAKKSNYYNRFIELASDINSNMPRYVVSQVTDILNNLGKCIRESNILLVGVAYKKDIDDLRESPAIEIFNLLEEKGASVSYYDTYISYFTNNGKVVYSIELTEEILNEFDLVIITTNHSNIDYEFILSNSEIVYDTRNVTSKYSSDKSILLGRHINSYTH</sequence>
<accession>A0A1V4I939</accession>
<evidence type="ECO:0000256" key="2">
    <source>
        <dbReference type="ARBA" id="ARBA00023027"/>
    </source>
</evidence>
<dbReference type="PIRSF" id="PIRSF500136">
    <property type="entry name" value="UDP_ManNAc_DH"/>
    <property type="match status" value="1"/>
</dbReference>
<dbReference type="InterPro" id="IPR028359">
    <property type="entry name" value="UDP_ManNAc/GlcNAc_DH"/>
</dbReference>
<dbReference type="GO" id="GO:0016628">
    <property type="term" value="F:oxidoreductase activity, acting on the CH-CH group of donors, NAD or NADP as acceptor"/>
    <property type="evidence" value="ECO:0007669"/>
    <property type="project" value="InterPro"/>
</dbReference>